<dbReference type="GO" id="GO:0016491">
    <property type="term" value="F:oxidoreductase activity"/>
    <property type="evidence" value="ECO:0007669"/>
    <property type="project" value="UniProtKB-KW"/>
</dbReference>
<dbReference type="GO" id="GO:0051536">
    <property type="term" value="F:iron-sulfur cluster binding"/>
    <property type="evidence" value="ECO:0007669"/>
    <property type="project" value="UniProtKB-KW"/>
</dbReference>
<keyword evidence="4" id="KW-0408">Iron</keyword>
<evidence type="ECO:0000256" key="4">
    <source>
        <dbReference type="ARBA" id="ARBA00023004"/>
    </source>
</evidence>
<evidence type="ECO:0000256" key="3">
    <source>
        <dbReference type="ARBA" id="ARBA00023002"/>
    </source>
</evidence>
<evidence type="ECO:0000313" key="8">
    <source>
        <dbReference type="Proteomes" id="UP000182412"/>
    </source>
</evidence>
<sequence>MFFHDDYQVTRHICPRNCYDSCPMLAYTRGGKIEFITGDKKAGASGRLCNKKEEILGTVYHPRRLLYPQRQLGRGSGHWQRISWHEAIDTIAHKILELKEHYHSTLPLCLNKYSGNFGLLHYAAEGMFNSLGPTTQTTGTPCFSSGLDAQRLDFGANVAADIRQMLEAKLIILWGINPAWTSVHTMPIIYAAQERGAKVVVIDPVYTETAHKADYYIELRPGGDAALAVLLLQKLAQDGKLTYNPDQTTGAAELIASARQMPTAPLLKDAGQTAETVAFLADLLAENHPTHIWCGFGLQRHVQSGLTIRLIDALSLLTGNVGIPGGGVNFADKGMDIFPYRIMQKRQDTRFVNINYFARSLKTLDDPPIRFLWVSCRDPLRQDVGLMELMQFWPQLEMVVVADKFMTHSAQLADIVLPVTTEFEELDVYGSYFRHWVGLNEPAVPPQGEAKSDLEIARLLTRRLNELAPGTSNFPCHHSNEEFLTAEFTPEVCQALHIEKWQDLYQGPARFRHHPYPWQDGRFANPDGKFHCCTLPADFPQLLPTQKYPFHFLTPHAQDHINGQNYHKHHIMPEYPIVYIHPDVGKKLQLQDLHPAVVWNEQGQITVSVKFRTDLAPDIILSLQGASQKGGLNVLNSGLPTDLGTLTTDASGVAFYDVFVNIAPK</sequence>
<dbReference type="PROSITE" id="PS51669">
    <property type="entry name" value="4FE4S_MOW_BIS_MGD"/>
    <property type="match status" value="1"/>
</dbReference>
<keyword evidence="3" id="KW-0560">Oxidoreductase</keyword>
<dbReference type="RefSeq" id="WP_074572079.1">
    <property type="nucleotide sequence ID" value="NZ_FNJQ01000011.1"/>
</dbReference>
<dbReference type="Proteomes" id="UP000182412">
    <property type="component" value="Unassembled WGS sequence"/>
</dbReference>
<dbReference type="Gene3D" id="3.40.50.740">
    <property type="match status" value="1"/>
</dbReference>
<organism evidence="7 8">
    <name type="scientific">Selenomonas ruminantium</name>
    <dbReference type="NCBI Taxonomy" id="971"/>
    <lineage>
        <taxon>Bacteria</taxon>
        <taxon>Bacillati</taxon>
        <taxon>Bacillota</taxon>
        <taxon>Negativicutes</taxon>
        <taxon>Selenomonadales</taxon>
        <taxon>Selenomonadaceae</taxon>
        <taxon>Selenomonas</taxon>
    </lineage>
</organism>
<dbReference type="PROSITE" id="PS00490">
    <property type="entry name" value="MOLYBDOPTERIN_PROK_2"/>
    <property type="match status" value="1"/>
</dbReference>
<proteinExistence type="predicted"/>
<accession>A0A1H0RCF0</accession>
<evidence type="ECO:0000256" key="2">
    <source>
        <dbReference type="ARBA" id="ARBA00022723"/>
    </source>
</evidence>
<keyword evidence="2" id="KW-0479">Metal-binding</keyword>
<dbReference type="Gene3D" id="3.40.228.10">
    <property type="entry name" value="Dimethylsulfoxide Reductase, domain 2"/>
    <property type="match status" value="1"/>
</dbReference>
<dbReference type="InterPro" id="IPR006963">
    <property type="entry name" value="Mopterin_OxRdtase_4Fe-4S_dom"/>
</dbReference>
<reference evidence="7 8" key="1">
    <citation type="submission" date="2016-10" db="EMBL/GenBank/DDBJ databases">
        <authorList>
            <person name="de Groot N.N."/>
        </authorList>
    </citation>
    <scope>NUCLEOTIDE SEQUENCE [LARGE SCALE GENOMIC DNA]</scope>
    <source>
        <strain evidence="7 8">S137</strain>
    </source>
</reference>
<protein>
    <submittedName>
        <fullName evidence="7">Anaerobic selenocysteine-containing dehydrogenase</fullName>
    </submittedName>
</protein>
<dbReference type="Gene3D" id="2.20.25.90">
    <property type="entry name" value="ADC-like domains"/>
    <property type="match status" value="1"/>
</dbReference>
<dbReference type="SMART" id="SM00926">
    <property type="entry name" value="Molybdop_Fe4S4"/>
    <property type="match status" value="1"/>
</dbReference>
<dbReference type="PANTHER" id="PTHR43742:SF6">
    <property type="entry name" value="OXIDOREDUCTASE YYAE-RELATED"/>
    <property type="match status" value="1"/>
</dbReference>
<dbReference type="InterPro" id="IPR006655">
    <property type="entry name" value="Mopterin_OxRdtase_prok_CS"/>
</dbReference>
<dbReference type="SUPFAM" id="SSF53706">
    <property type="entry name" value="Formate dehydrogenase/DMSO reductase, domains 1-3"/>
    <property type="match status" value="1"/>
</dbReference>
<dbReference type="Gene3D" id="3.30.2070.10">
    <property type="entry name" value="Formate dehydrogenase/DMSO reductase"/>
    <property type="match status" value="1"/>
</dbReference>
<dbReference type="Pfam" id="PF04879">
    <property type="entry name" value="Molybdop_Fe4S4"/>
    <property type="match status" value="1"/>
</dbReference>
<dbReference type="Pfam" id="PF00384">
    <property type="entry name" value="Molybdopterin"/>
    <property type="match status" value="1"/>
</dbReference>
<dbReference type="GO" id="GO:0046872">
    <property type="term" value="F:metal ion binding"/>
    <property type="evidence" value="ECO:0007669"/>
    <property type="project" value="UniProtKB-KW"/>
</dbReference>
<dbReference type="InterPro" id="IPR006656">
    <property type="entry name" value="Mopterin_OxRdtase"/>
</dbReference>
<dbReference type="OrthoDB" id="219031at2"/>
<name>A0A1H0RCF0_SELRU</name>
<evidence type="ECO:0000256" key="5">
    <source>
        <dbReference type="ARBA" id="ARBA00023014"/>
    </source>
</evidence>
<gene>
    <name evidence="7" type="ORF">SAMN05216366_11167</name>
</gene>
<evidence type="ECO:0000256" key="1">
    <source>
        <dbReference type="ARBA" id="ARBA00022505"/>
    </source>
</evidence>
<dbReference type="SUPFAM" id="SSF50692">
    <property type="entry name" value="ADC-like"/>
    <property type="match status" value="1"/>
</dbReference>
<evidence type="ECO:0000259" key="6">
    <source>
        <dbReference type="PROSITE" id="PS51669"/>
    </source>
</evidence>
<dbReference type="EMBL" id="FNJQ01000011">
    <property type="protein sequence ID" value="SDP27060.1"/>
    <property type="molecule type" value="Genomic_DNA"/>
</dbReference>
<feature type="domain" description="4Fe-4S Mo/W bis-MGD-type" evidence="6">
    <location>
        <begin position="7"/>
        <end position="63"/>
    </location>
</feature>
<keyword evidence="5" id="KW-0411">Iron-sulfur</keyword>
<dbReference type="InterPro" id="IPR050612">
    <property type="entry name" value="Prok_Mopterin_Oxidored"/>
</dbReference>
<dbReference type="PANTHER" id="PTHR43742">
    <property type="entry name" value="TRIMETHYLAMINE-N-OXIDE REDUCTASE"/>
    <property type="match status" value="1"/>
</dbReference>
<dbReference type="InterPro" id="IPR009010">
    <property type="entry name" value="Asp_de-COase-like_dom_sf"/>
</dbReference>
<dbReference type="Gene3D" id="2.40.40.20">
    <property type="match status" value="1"/>
</dbReference>
<keyword evidence="1" id="KW-0500">Molybdenum</keyword>
<dbReference type="AlphaFoldDB" id="A0A1H0RCF0"/>
<evidence type="ECO:0000313" key="7">
    <source>
        <dbReference type="EMBL" id="SDP27060.1"/>
    </source>
</evidence>